<dbReference type="Proteomes" id="UP001158049">
    <property type="component" value="Unassembled WGS sequence"/>
</dbReference>
<evidence type="ECO:0000313" key="1">
    <source>
        <dbReference type="EMBL" id="SMP80666.1"/>
    </source>
</evidence>
<dbReference type="PANTHER" id="PTHR20883">
    <property type="entry name" value="PHYTANOYL-COA DIOXYGENASE DOMAIN CONTAINING 1"/>
    <property type="match status" value="1"/>
</dbReference>
<dbReference type="InterPro" id="IPR008775">
    <property type="entry name" value="Phytyl_CoA_dOase-like"/>
</dbReference>
<evidence type="ECO:0000313" key="2">
    <source>
        <dbReference type="Proteomes" id="UP001158049"/>
    </source>
</evidence>
<sequence length="269" mass="30272">MKLSKTQLETYDRDGFLVMPGLFSTDEVDAMKAELRRIQDIDTDHLVRERSGGVAKTIYRVHEDNGPTASPVFHAASRCPRMLEPAQGVLGDESLYVYHTKCNLKTAIDGSVWQWHQDYGTWRKDGVPEPALTTALVMLDKPTEFNGCLYFIPGSHKVGNLEPRFDEATAYKFWVVPKEDLLDIMERSPEPVPITGEPGTVVFFHPNILHASGHNLSRHDRWAIYVVYNQVANKPLDVPNPRPDYVRSTNFAPLKPGSDAILTTRQVAA</sequence>
<organism evidence="1 2">
    <name type="scientific">Noviherbaspirillum suwonense</name>
    <dbReference type="NCBI Taxonomy" id="1224511"/>
    <lineage>
        <taxon>Bacteria</taxon>
        <taxon>Pseudomonadati</taxon>
        <taxon>Pseudomonadota</taxon>
        <taxon>Betaproteobacteria</taxon>
        <taxon>Burkholderiales</taxon>
        <taxon>Oxalobacteraceae</taxon>
        <taxon>Noviherbaspirillum</taxon>
    </lineage>
</organism>
<gene>
    <name evidence="1" type="ORF">SAMN06295970_13723</name>
</gene>
<proteinExistence type="predicted"/>
<comment type="caution">
    <text evidence="1">The sequence shown here is derived from an EMBL/GenBank/DDBJ whole genome shotgun (WGS) entry which is preliminary data.</text>
</comment>
<name>A0ABY1QUD1_9BURK</name>
<dbReference type="Pfam" id="PF05721">
    <property type="entry name" value="PhyH"/>
    <property type="match status" value="1"/>
</dbReference>
<dbReference type="PANTHER" id="PTHR20883:SF51">
    <property type="entry name" value="PHYTANOYL-COA HYDROXYLASE"/>
    <property type="match status" value="1"/>
</dbReference>
<dbReference type="RefSeq" id="WP_283445514.1">
    <property type="nucleotide sequence ID" value="NZ_FXUL01000037.1"/>
</dbReference>
<reference evidence="1 2" key="1">
    <citation type="submission" date="2017-05" db="EMBL/GenBank/DDBJ databases">
        <authorList>
            <person name="Varghese N."/>
            <person name="Submissions S."/>
        </authorList>
    </citation>
    <scope>NUCLEOTIDE SEQUENCE [LARGE SCALE GENOMIC DNA]</scope>
    <source>
        <strain evidence="1 2">DSM 26001</strain>
    </source>
</reference>
<dbReference type="EMBL" id="FXUL01000037">
    <property type="protein sequence ID" value="SMP80666.1"/>
    <property type="molecule type" value="Genomic_DNA"/>
</dbReference>
<protein>
    <submittedName>
        <fullName evidence="1">Ectoine hydroxylase</fullName>
    </submittedName>
</protein>
<keyword evidence="2" id="KW-1185">Reference proteome</keyword>
<dbReference type="SUPFAM" id="SSF51197">
    <property type="entry name" value="Clavaminate synthase-like"/>
    <property type="match status" value="1"/>
</dbReference>
<accession>A0ABY1QUD1</accession>
<dbReference type="Gene3D" id="2.60.120.620">
    <property type="entry name" value="q2cbj1_9rhob like domain"/>
    <property type="match status" value="1"/>
</dbReference>